<keyword evidence="2" id="KW-0472">Membrane</keyword>
<reference evidence="3" key="5">
    <citation type="submission" date="2025-09" db="UniProtKB">
        <authorList>
            <consortium name="Ensembl"/>
        </authorList>
    </citation>
    <scope>IDENTIFICATION</scope>
</reference>
<reference evidence="4" key="2">
    <citation type="journal article" date="2007" name="PLoS Biol.">
        <title>Survey sequencing and comparative analysis of the elephant shark (Callorhinchus milii) genome.</title>
        <authorList>
            <person name="Venkatesh B."/>
            <person name="Kirkness E.F."/>
            <person name="Loh Y.H."/>
            <person name="Halpern A.L."/>
            <person name="Lee A.P."/>
            <person name="Johnson J."/>
            <person name="Dandona N."/>
            <person name="Viswanathan L.D."/>
            <person name="Tay A."/>
            <person name="Venter J.C."/>
            <person name="Strausberg R.L."/>
            <person name="Brenner S."/>
        </authorList>
    </citation>
    <scope>NUCLEOTIDE SEQUENCE [LARGE SCALE GENOMIC DNA]</scope>
</reference>
<dbReference type="AlphaFoldDB" id="A0A4W3K5M0"/>
<evidence type="ECO:0000256" key="1">
    <source>
        <dbReference type="SAM" id="MobiDB-lite"/>
    </source>
</evidence>
<sequence>MSTRSLVQLNISILHSCKEMYGFRSYACLWLILCALMEGIATRTLAKPRSSVASPITPKNNAQGTKSSCNPEEHIVWNYCMLGIALLVLIFGFVILWLNPRAKMRKKKIIIQQPANIDNIKMIKATRQLVKHQSSESDDEPLEVDLMLPTRQTSIPQRRPQRHSPGSPKPGEILIRWKDGDIGAILLSAKEDMV</sequence>
<reference evidence="4" key="3">
    <citation type="journal article" date="2014" name="Nature">
        <title>Elephant shark genome provides unique insights into gnathostome evolution.</title>
        <authorList>
            <consortium name="International Elephant Shark Genome Sequencing Consortium"/>
            <person name="Venkatesh B."/>
            <person name="Lee A.P."/>
            <person name="Ravi V."/>
            <person name="Maurya A.K."/>
            <person name="Lian M.M."/>
            <person name="Swann J.B."/>
            <person name="Ohta Y."/>
            <person name="Flajnik M.F."/>
            <person name="Sutoh Y."/>
            <person name="Kasahara M."/>
            <person name="Hoon S."/>
            <person name="Gangu V."/>
            <person name="Roy S.W."/>
            <person name="Irimia M."/>
            <person name="Korzh V."/>
            <person name="Kondrychyn I."/>
            <person name="Lim Z.W."/>
            <person name="Tay B.H."/>
            <person name="Tohari S."/>
            <person name="Kong K.W."/>
            <person name="Ho S."/>
            <person name="Lorente-Galdos B."/>
            <person name="Quilez J."/>
            <person name="Marques-Bonet T."/>
            <person name="Raney B.J."/>
            <person name="Ingham P.W."/>
            <person name="Tay A."/>
            <person name="Hillier L.W."/>
            <person name="Minx P."/>
            <person name="Boehm T."/>
            <person name="Wilson R.K."/>
            <person name="Brenner S."/>
            <person name="Warren W.C."/>
        </authorList>
    </citation>
    <scope>NUCLEOTIDE SEQUENCE [LARGE SCALE GENOMIC DNA]</scope>
</reference>
<evidence type="ECO:0000313" key="3">
    <source>
        <dbReference type="Ensembl" id="ENSCMIP00000046533.1"/>
    </source>
</evidence>
<evidence type="ECO:0000256" key="2">
    <source>
        <dbReference type="SAM" id="Phobius"/>
    </source>
</evidence>
<gene>
    <name evidence="3" type="primary">LOC103186710</name>
</gene>
<name>A0A4W3K5M0_CALMI</name>
<protein>
    <submittedName>
        <fullName evidence="3">Organic solute transporter subunit beta-like</fullName>
    </submittedName>
</protein>
<keyword evidence="4" id="KW-1185">Reference proteome</keyword>
<dbReference type="KEGG" id="cmk:103186710"/>
<dbReference type="InParanoid" id="A0A4W3K5M0"/>
<dbReference type="Proteomes" id="UP000314986">
    <property type="component" value="Unassembled WGS sequence"/>
</dbReference>
<dbReference type="Ensembl" id="ENSCMIT00000047195.1">
    <property type="protein sequence ID" value="ENSCMIP00000046533.1"/>
    <property type="gene ID" value="ENSCMIG00000019137.1"/>
</dbReference>
<proteinExistence type="predicted"/>
<reference evidence="3" key="4">
    <citation type="submission" date="2025-08" db="UniProtKB">
        <authorList>
            <consortium name="Ensembl"/>
        </authorList>
    </citation>
    <scope>IDENTIFICATION</scope>
</reference>
<dbReference type="InterPro" id="IPR052678">
    <property type="entry name" value="OST-beta_subunit"/>
</dbReference>
<organism evidence="3 4">
    <name type="scientific">Callorhinchus milii</name>
    <name type="common">Ghost shark</name>
    <dbReference type="NCBI Taxonomy" id="7868"/>
    <lineage>
        <taxon>Eukaryota</taxon>
        <taxon>Metazoa</taxon>
        <taxon>Chordata</taxon>
        <taxon>Craniata</taxon>
        <taxon>Vertebrata</taxon>
        <taxon>Chondrichthyes</taxon>
        <taxon>Holocephali</taxon>
        <taxon>Chimaeriformes</taxon>
        <taxon>Callorhinchidae</taxon>
        <taxon>Callorhinchus</taxon>
    </lineage>
</organism>
<reference evidence="4" key="1">
    <citation type="journal article" date="2006" name="Science">
        <title>Ancient noncoding elements conserved in the human genome.</title>
        <authorList>
            <person name="Venkatesh B."/>
            <person name="Kirkness E.F."/>
            <person name="Loh Y.H."/>
            <person name="Halpern A.L."/>
            <person name="Lee A.P."/>
            <person name="Johnson J."/>
            <person name="Dandona N."/>
            <person name="Viswanathan L.D."/>
            <person name="Tay A."/>
            <person name="Venter J.C."/>
            <person name="Strausberg R.L."/>
            <person name="Brenner S."/>
        </authorList>
    </citation>
    <scope>NUCLEOTIDE SEQUENCE [LARGE SCALE GENOMIC DNA]</scope>
</reference>
<dbReference type="GeneID" id="103186710"/>
<dbReference type="PANTHER" id="PTHR36129">
    <property type="entry name" value="ORGANIC SOLUTE TRANSPORTER SUBUNIT BETA-RELATED"/>
    <property type="match status" value="1"/>
</dbReference>
<feature type="transmembrane region" description="Helical" evidence="2">
    <location>
        <begin position="76"/>
        <end position="98"/>
    </location>
</feature>
<feature type="region of interest" description="Disordered" evidence="1">
    <location>
        <begin position="152"/>
        <end position="172"/>
    </location>
</feature>
<keyword evidence="2" id="KW-1133">Transmembrane helix</keyword>
<dbReference type="PANTHER" id="PTHR36129:SF3">
    <property type="match status" value="1"/>
</dbReference>
<accession>A0A4W3K5M0</accession>
<keyword evidence="2" id="KW-0812">Transmembrane</keyword>
<evidence type="ECO:0000313" key="4">
    <source>
        <dbReference type="Proteomes" id="UP000314986"/>
    </source>
</evidence>
<feature type="transmembrane region" description="Helical" evidence="2">
    <location>
        <begin position="21"/>
        <end position="41"/>
    </location>
</feature>